<name>A0A7W3YBU5_9LACO</name>
<dbReference type="Proteomes" id="UP000518255">
    <property type="component" value="Unassembled WGS sequence"/>
</dbReference>
<evidence type="ECO:0000313" key="4">
    <source>
        <dbReference type="Proteomes" id="UP000544052"/>
    </source>
</evidence>
<proteinExistence type="predicted"/>
<organism evidence="2 3">
    <name type="scientific">Limosilactobacillus fastidiosus</name>
    <dbReference type="NCBI Taxonomy" id="2759855"/>
    <lineage>
        <taxon>Bacteria</taxon>
        <taxon>Bacillati</taxon>
        <taxon>Bacillota</taxon>
        <taxon>Bacilli</taxon>
        <taxon>Lactobacillales</taxon>
        <taxon>Lactobacillaceae</taxon>
        <taxon>Limosilactobacillus</taxon>
    </lineage>
</organism>
<comment type="caution">
    <text evidence="2">The sequence shown here is derived from an EMBL/GenBank/DDBJ whole genome shotgun (WGS) entry which is preliminary data.</text>
</comment>
<dbReference type="AlphaFoldDB" id="A0A7W3YBU5"/>
<gene>
    <name evidence="2" type="ORF">H5R63_01090</name>
    <name evidence="1" type="ORF">H5R64_05270</name>
</gene>
<keyword evidence="4" id="KW-1185">Reference proteome</keyword>
<evidence type="ECO:0000313" key="1">
    <source>
        <dbReference type="EMBL" id="MBB1063173.1"/>
    </source>
</evidence>
<dbReference type="Proteomes" id="UP000544052">
    <property type="component" value="Unassembled WGS sequence"/>
</dbReference>
<evidence type="ECO:0000313" key="3">
    <source>
        <dbReference type="Proteomes" id="UP000518255"/>
    </source>
</evidence>
<dbReference type="EMBL" id="JACIUY010000042">
    <property type="protein sequence ID" value="MBB1085411.1"/>
    <property type="molecule type" value="Genomic_DNA"/>
</dbReference>
<dbReference type="EMBL" id="JACIUZ010000036">
    <property type="protein sequence ID" value="MBB1063173.1"/>
    <property type="molecule type" value="Genomic_DNA"/>
</dbReference>
<evidence type="ECO:0000313" key="2">
    <source>
        <dbReference type="EMBL" id="MBB1085411.1"/>
    </source>
</evidence>
<accession>A0A7W3YBU5</accession>
<protein>
    <submittedName>
        <fullName evidence="2">Uncharacterized protein</fullName>
    </submittedName>
</protein>
<reference evidence="3 4" key="1">
    <citation type="submission" date="2020-07" db="EMBL/GenBank/DDBJ databases">
        <title>Description of Limosilactobacillus balticus sp. nov., Limosilactobacillus agrestis sp. nov., Limosilactobacillus albertensis sp. nov., Limosilactobacillus rudii sp. nov., Limosilactobacillus fastidiosus sp. nov., five novel Limosilactobacillus species isolated from the vertebrate gastrointestinal tract, and proposal of 6 subspecies of Limosilactobacillus reuteri adapted to the gastrointestinal tract of specific vertebrate hosts.</title>
        <authorList>
            <person name="Li F."/>
            <person name="Cheng C."/>
            <person name="Zheng J."/>
            <person name="Quevedo R.M."/>
            <person name="Li J."/>
            <person name="Roos S."/>
            <person name="Gaenzle M.G."/>
            <person name="Walter J."/>
        </authorList>
    </citation>
    <scope>NUCLEOTIDE SEQUENCE [LARGE SCALE GENOMIC DNA]</scope>
    <source>
        <strain evidence="2 3">WF-MA3-C</strain>
        <strain evidence="1 4">WF-MO7-1</strain>
    </source>
</reference>
<sequence length="84" mass="9653">MKDIDLNQANSNLIAAAKRLAKENHFDIKRDNFTIVQPLTDHQAIILSANGQGEHREIKIYGNDCTFILPVKDEWLDIFEKESE</sequence>
<dbReference type="RefSeq" id="WP_182580233.1">
    <property type="nucleotide sequence ID" value="NZ_JACIUY010000042.1"/>
</dbReference>